<gene>
    <name evidence="1" type="ORF">RHIZ70_3625</name>
</gene>
<evidence type="ECO:0000313" key="1">
    <source>
        <dbReference type="EMBL" id="SSC67917.1"/>
    </source>
</evidence>
<proteinExistence type="predicted"/>
<dbReference type="OrthoDB" id="8282470at2"/>
<protein>
    <submittedName>
        <fullName evidence="1">Uncharacterized protein</fullName>
    </submittedName>
</protein>
<sequence length="124" mass="13460">MPSKQKRTRLEKLQNSWTKATAEERVGFLAWLRQANGLVGDPRYPLLGTPPIASGRYLLPSAIARIRAIMAMRSLSPADVMVEIGFEAADPSLARALAENASLRLSVVAALEIWLVAHAPTDAP</sequence>
<accession>A0A376AJT6</accession>
<dbReference type="AlphaFoldDB" id="A0A376AJT6"/>
<reference evidence="2" key="1">
    <citation type="submission" date="2018-07" db="EMBL/GenBank/DDBJ databases">
        <authorList>
            <person name="Peiro R."/>
            <person name="Begona"/>
            <person name="Cbmso G."/>
            <person name="Lopez M."/>
            <person name="Gonzalez S."/>
        </authorList>
    </citation>
    <scope>NUCLEOTIDE SEQUENCE [LARGE SCALE GENOMIC DNA]</scope>
</reference>
<evidence type="ECO:0000313" key="2">
    <source>
        <dbReference type="Proteomes" id="UP000254764"/>
    </source>
</evidence>
<keyword evidence="2" id="KW-1185">Reference proteome</keyword>
<organism evidence="1 2">
    <name type="scientific">Ciceribacter selenitireducens ATCC BAA-1503</name>
    <dbReference type="NCBI Taxonomy" id="1336235"/>
    <lineage>
        <taxon>Bacteria</taxon>
        <taxon>Pseudomonadati</taxon>
        <taxon>Pseudomonadota</taxon>
        <taxon>Alphaproteobacteria</taxon>
        <taxon>Hyphomicrobiales</taxon>
        <taxon>Rhizobiaceae</taxon>
        <taxon>Ciceribacter</taxon>
    </lineage>
</organism>
<name>A0A376AJT6_9HYPH</name>
<dbReference type="EMBL" id="UEYP01000005">
    <property type="protein sequence ID" value="SSC67917.1"/>
    <property type="molecule type" value="Genomic_DNA"/>
</dbReference>
<dbReference type="Proteomes" id="UP000254764">
    <property type="component" value="Unassembled WGS sequence"/>
</dbReference>
<dbReference type="RefSeq" id="WP_115670454.1">
    <property type="nucleotide sequence ID" value="NZ_UEYP01000005.1"/>
</dbReference>